<dbReference type="KEGG" id="elio:KO353_07455"/>
<dbReference type="Proteomes" id="UP000694001">
    <property type="component" value="Chromosome"/>
</dbReference>
<gene>
    <name evidence="1" type="ORF">KO353_07455</name>
</gene>
<dbReference type="AlphaFoldDB" id="A0A975YL12"/>
<accession>A0A975YL12</accession>
<evidence type="ECO:0008006" key="3">
    <source>
        <dbReference type="Google" id="ProtNLM"/>
    </source>
</evidence>
<sequence length="190" mass="20066">MSRGGWSISWSAERRALLAALPHLGALAGCGFRPIYADSAPGAAAETAAGDLAATRVGVIADREGQLLRRALQRRLGSDRGAPARYSLAVTLEIRREQVAVRPDQTETRNRITGTAAYELRALSPASAEPIARGKVRAVDSFNVGRDQFFAAQLSGEAALERIAEQLATDIAGQLAAAFARRRAVAAQGS</sequence>
<dbReference type="Pfam" id="PF04390">
    <property type="entry name" value="LptE"/>
    <property type="match status" value="1"/>
</dbReference>
<dbReference type="PROSITE" id="PS51257">
    <property type="entry name" value="PROKAR_LIPOPROTEIN"/>
    <property type="match status" value="1"/>
</dbReference>
<evidence type="ECO:0000313" key="2">
    <source>
        <dbReference type="Proteomes" id="UP000694001"/>
    </source>
</evidence>
<protein>
    <recommendedName>
        <fullName evidence="3">LPS-assembly lipoprotein</fullName>
    </recommendedName>
</protein>
<dbReference type="GO" id="GO:0019867">
    <property type="term" value="C:outer membrane"/>
    <property type="evidence" value="ECO:0007669"/>
    <property type="project" value="InterPro"/>
</dbReference>
<dbReference type="EMBL" id="CP076448">
    <property type="protein sequence ID" value="QXM26017.1"/>
    <property type="molecule type" value="Genomic_DNA"/>
</dbReference>
<reference evidence="1" key="1">
    <citation type="submission" date="2021-06" db="EMBL/GenBank/DDBJ databases">
        <title>Elioraea tepida, sp. nov., a moderately thermophilic aerobic anoxygenic phototrophic bacterium isolated from an alkaline siliceous hot spring mat community in Yellowstone National Park, WY, USA.</title>
        <authorList>
            <person name="Saini M.K."/>
            <person name="Yoshida S."/>
            <person name="Sebastian A."/>
            <person name="Hirose S."/>
            <person name="Hara E."/>
            <person name="Tamaki H."/>
            <person name="Soulier N.T."/>
            <person name="Albert I."/>
            <person name="Hanada S."/>
            <person name="Bryant D.A."/>
            <person name="Tank M."/>
        </authorList>
    </citation>
    <scope>NUCLEOTIDE SEQUENCE</scope>
    <source>
        <strain evidence="1">MS-P2</strain>
    </source>
</reference>
<evidence type="ECO:0000313" key="1">
    <source>
        <dbReference type="EMBL" id="QXM26017.1"/>
    </source>
</evidence>
<dbReference type="RefSeq" id="WP_218287068.1">
    <property type="nucleotide sequence ID" value="NZ_CP076448.1"/>
</dbReference>
<name>A0A975YL12_9PROT</name>
<organism evidence="1 2">
    <name type="scientific">Elioraea tepida</name>
    <dbReference type="NCBI Taxonomy" id="2843330"/>
    <lineage>
        <taxon>Bacteria</taxon>
        <taxon>Pseudomonadati</taxon>
        <taxon>Pseudomonadota</taxon>
        <taxon>Alphaproteobacteria</taxon>
        <taxon>Acetobacterales</taxon>
        <taxon>Elioraeaceae</taxon>
        <taxon>Elioraea</taxon>
    </lineage>
</organism>
<keyword evidence="2" id="KW-1185">Reference proteome</keyword>
<dbReference type="GO" id="GO:0043165">
    <property type="term" value="P:Gram-negative-bacterium-type cell outer membrane assembly"/>
    <property type="evidence" value="ECO:0007669"/>
    <property type="project" value="InterPro"/>
</dbReference>
<dbReference type="InterPro" id="IPR007485">
    <property type="entry name" value="LPS_assembly_LptE"/>
</dbReference>
<proteinExistence type="predicted"/>